<evidence type="ECO:0000256" key="3">
    <source>
        <dbReference type="ARBA" id="ARBA00022692"/>
    </source>
</evidence>
<proteinExistence type="predicted"/>
<evidence type="ECO:0000313" key="8">
    <source>
        <dbReference type="Proteomes" id="UP001597233"/>
    </source>
</evidence>
<gene>
    <name evidence="7" type="ORF">ACFSC9_20035</name>
</gene>
<feature type="transmembrane region" description="Helical" evidence="6">
    <location>
        <begin position="6"/>
        <end position="27"/>
    </location>
</feature>
<feature type="transmembrane region" description="Helical" evidence="6">
    <location>
        <begin position="39"/>
        <end position="57"/>
    </location>
</feature>
<evidence type="ECO:0000256" key="5">
    <source>
        <dbReference type="ARBA" id="ARBA00023136"/>
    </source>
</evidence>
<feature type="transmembrane region" description="Helical" evidence="6">
    <location>
        <begin position="183"/>
        <end position="200"/>
    </location>
</feature>
<dbReference type="EMBL" id="JBHUEH010000032">
    <property type="protein sequence ID" value="MFD1887772.1"/>
    <property type="molecule type" value="Genomic_DNA"/>
</dbReference>
<dbReference type="Proteomes" id="UP001597233">
    <property type="component" value="Unassembled WGS sequence"/>
</dbReference>
<dbReference type="PANTHER" id="PTHR30086">
    <property type="entry name" value="ARGININE EXPORTER PROTEIN ARGO"/>
    <property type="match status" value="1"/>
</dbReference>
<feature type="transmembrane region" description="Helical" evidence="6">
    <location>
        <begin position="148"/>
        <end position="171"/>
    </location>
</feature>
<protein>
    <submittedName>
        <fullName evidence="7">LysE family translocator</fullName>
    </submittedName>
</protein>
<keyword evidence="5 6" id="KW-0472">Membrane</keyword>
<keyword evidence="2" id="KW-1003">Cell membrane</keyword>
<dbReference type="RefSeq" id="WP_347323939.1">
    <property type="nucleotide sequence ID" value="NZ_JBCGUH010000002.1"/>
</dbReference>
<evidence type="ECO:0000256" key="1">
    <source>
        <dbReference type="ARBA" id="ARBA00004651"/>
    </source>
</evidence>
<evidence type="ECO:0000256" key="4">
    <source>
        <dbReference type="ARBA" id="ARBA00022989"/>
    </source>
</evidence>
<keyword evidence="4 6" id="KW-1133">Transmembrane helix</keyword>
<accession>A0ABW4RN75</accession>
<organism evidence="7 8">
    <name type="scientific">Paenibacillus wenxiniae</name>
    <dbReference type="NCBI Taxonomy" id="1636843"/>
    <lineage>
        <taxon>Bacteria</taxon>
        <taxon>Bacillati</taxon>
        <taxon>Bacillota</taxon>
        <taxon>Bacilli</taxon>
        <taxon>Bacillales</taxon>
        <taxon>Paenibacillaceae</taxon>
        <taxon>Paenibacillus</taxon>
    </lineage>
</organism>
<keyword evidence="3 6" id="KW-0812">Transmembrane</keyword>
<evidence type="ECO:0000256" key="2">
    <source>
        <dbReference type="ARBA" id="ARBA00022475"/>
    </source>
</evidence>
<feature type="transmembrane region" description="Helical" evidence="6">
    <location>
        <begin position="63"/>
        <end position="85"/>
    </location>
</feature>
<evidence type="ECO:0000256" key="6">
    <source>
        <dbReference type="SAM" id="Phobius"/>
    </source>
</evidence>
<comment type="caution">
    <text evidence="7">The sequence shown here is derived from an EMBL/GenBank/DDBJ whole genome shotgun (WGS) entry which is preliminary data.</text>
</comment>
<dbReference type="Pfam" id="PF01810">
    <property type="entry name" value="LysE"/>
    <property type="match status" value="1"/>
</dbReference>
<dbReference type="InterPro" id="IPR001123">
    <property type="entry name" value="LeuE-type"/>
</dbReference>
<keyword evidence="8" id="KW-1185">Reference proteome</keyword>
<reference evidence="8" key="1">
    <citation type="journal article" date="2019" name="Int. J. Syst. Evol. Microbiol.">
        <title>The Global Catalogue of Microorganisms (GCM) 10K type strain sequencing project: providing services to taxonomists for standard genome sequencing and annotation.</title>
        <authorList>
            <consortium name="The Broad Institute Genomics Platform"/>
            <consortium name="The Broad Institute Genome Sequencing Center for Infectious Disease"/>
            <person name="Wu L."/>
            <person name="Ma J."/>
        </authorList>
    </citation>
    <scope>NUCLEOTIDE SEQUENCE [LARGE SCALE GENOMIC DNA]</scope>
    <source>
        <strain evidence="8">CCUG 54950</strain>
    </source>
</reference>
<feature type="transmembrane region" description="Helical" evidence="6">
    <location>
        <begin position="126"/>
        <end position="142"/>
    </location>
</feature>
<name>A0ABW4RN75_9BACL</name>
<evidence type="ECO:0000313" key="7">
    <source>
        <dbReference type="EMBL" id="MFD1887772.1"/>
    </source>
</evidence>
<sequence>MSMLSFLLYCFIVTFTPGPSNIIILSIANKEGTAQALRYTYGATVAFGLLLTASATLNSVLAAILPHIILGMQIVGSLYMLYLAYQISRKSKPSPAVQDKSTDTSTIQGLGTFRSGFITQFVNPKVILFTMTVIPTFIMPYYSAVPALLAGVLGITFIGFLAYTTWVMFGTIFKTFLQRNQRITNLVMTAFLVYAAIMMWV</sequence>
<comment type="subcellular location">
    <subcellularLocation>
        <location evidence="1">Cell membrane</location>
        <topology evidence="1">Multi-pass membrane protein</topology>
    </subcellularLocation>
</comment>
<dbReference type="PANTHER" id="PTHR30086:SF20">
    <property type="entry name" value="ARGININE EXPORTER PROTEIN ARGO-RELATED"/>
    <property type="match status" value="1"/>
</dbReference>